<dbReference type="AlphaFoldDB" id="A0A085G5D6"/>
<dbReference type="STRING" id="910964.GEAM_3494"/>
<dbReference type="Proteomes" id="UP000028640">
    <property type="component" value="Unassembled WGS sequence"/>
</dbReference>
<organism evidence="1 2">
    <name type="scientific">Ewingella americana (strain ATCC 33852 / DSM 4580 / CCUG 14506 / JCM 5911 / LMG 7869 / NCTC 12157 / CDC 1468-78)</name>
    <dbReference type="NCBI Taxonomy" id="910964"/>
    <lineage>
        <taxon>Bacteria</taxon>
        <taxon>Pseudomonadati</taxon>
        <taxon>Pseudomonadota</taxon>
        <taxon>Gammaproteobacteria</taxon>
        <taxon>Enterobacterales</taxon>
        <taxon>Yersiniaceae</taxon>
        <taxon>Ewingella</taxon>
    </lineage>
</organism>
<proteinExistence type="predicted"/>
<dbReference type="RefSeq" id="WP_034793956.1">
    <property type="nucleotide sequence ID" value="NZ_JMPJ01000066.1"/>
</dbReference>
<dbReference type="EMBL" id="JMPJ01000066">
    <property type="protein sequence ID" value="KFC78931.1"/>
    <property type="molecule type" value="Genomic_DNA"/>
</dbReference>
<evidence type="ECO:0008006" key="3">
    <source>
        <dbReference type="Google" id="ProtNLM"/>
    </source>
</evidence>
<dbReference type="GeneID" id="78381972"/>
<protein>
    <recommendedName>
        <fullName evidence="3">Beta-fimbriae major subunit</fullName>
    </recommendedName>
</protein>
<evidence type="ECO:0000313" key="2">
    <source>
        <dbReference type="Proteomes" id="UP000028640"/>
    </source>
</evidence>
<reference evidence="1 2" key="1">
    <citation type="submission" date="2014-05" db="EMBL/GenBank/DDBJ databases">
        <title>ATOL: Assembling a taxonomically balanced genome-scale reconstruction of the evolutionary history of the Enterobacteriaceae.</title>
        <authorList>
            <person name="Plunkett G.III."/>
            <person name="Neeno-Eckwall E.C."/>
            <person name="Glasner J.D."/>
            <person name="Perna N.T."/>
        </authorList>
    </citation>
    <scope>NUCLEOTIDE SEQUENCE [LARGE SCALE GENOMIC DNA]</scope>
    <source>
        <strain evidence="1 2">ATCC 33852</strain>
    </source>
</reference>
<gene>
    <name evidence="1" type="ORF">GEAM_3494</name>
</gene>
<dbReference type="eggNOG" id="ENOG5030UWJ">
    <property type="taxonomic scope" value="Bacteria"/>
</dbReference>
<name>A0A085G5D6_EWIA3</name>
<accession>A0A085G5D6</accession>
<dbReference type="OrthoDB" id="9009992at2"/>
<comment type="caution">
    <text evidence="1">The sequence shown here is derived from an EMBL/GenBank/DDBJ whole genome shotgun (WGS) entry which is preliminary data.</text>
</comment>
<evidence type="ECO:0000313" key="1">
    <source>
        <dbReference type="EMBL" id="KFC78931.1"/>
    </source>
</evidence>
<sequence>MRKMMNAFNQRMPRLNGGAGYIALMLLTLASTMLTSEGARADINNCTITLSPPIHDYGELLKSRQNFVNTAQGNATTLSARSSNLTITCPQAEIMNVRFTGRILSDGNFAFGPKGNVSVTLGSAVLDGNAVQLAKTKRKGVIIGPIIADTQTLSADDEITVGANSSVKGTNLNAVVTVTPYLHESAFVVQEANVQEELLNIELLPMN</sequence>
<keyword evidence="2" id="KW-1185">Reference proteome</keyword>